<dbReference type="PROSITE" id="PS50893">
    <property type="entry name" value="ABC_TRANSPORTER_2"/>
    <property type="match status" value="1"/>
</dbReference>
<dbReference type="PANTHER" id="PTHR42711:SF5">
    <property type="entry name" value="ABC TRANSPORTER ATP-BINDING PROTEIN NATA"/>
    <property type="match status" value="1"/>
</dbReference>
<accession>A0A919WHI1</accession>
<evidence type="ECO:0000259" key="5">
    <source>
        <dbReference type="PROSITE" id="PS50893"/>
    </source>
</evidence>
<dbReference type="GO" id="GO:0016887">
    <property type="term" value="F:ATP hydrolysis activity"/>
    <property type="evidence" value="ECO:0007669"/>
    <property type="project" value="InterPro"/>
</dbReference>
<keyword evidence="7" id="KW-1185">Reference proteome</keyword>
<keyword evidence="3" id="KW-0547">Nucleotide-binding</keyword>
<evidence type="ECO:0000256" key="1">
    <source>
        <dbReference type="ARBA" id="ARBA00005417"/>
    </source>
</evidence>
<dbReference type="PANTHER" id="PTHR42711">
    <property type="entry name" value="ABC TRANSPORTER ATP-BINDING PROTEIN"/>
    <property type="match status" value="1"/>
</dbReference>
<keyword evidence="2" id="KW-0813">Transport</keyword>
<dbReference type="InterPro" id="IPR003593">
    <property type="entry name" value="AAA+_ATPase"/>
</dbReference>
<dbReference type="Gene3D" id="3.40.50.300">
    <property type="entry name" value="P-loop containing nucleotide triphosphate hydrolases"/>
    <property type="match status" value="1"/>
</dbReference>
<dbReference type="EMBL" id="BORC01000002">
    <property type="protein sequence ID" value="GIN61844.1"/>
    <property type="molecule type" value="Genomic_DNA"/>
</dbReference>
<dbReference type="InterPro" id="IPR027417">
    <property type="entry name" value="P-loop_NTPase"/>
</dbReference>
<proteinExistence type="inferred from homology"/>
<evidence type="ECO:0000256" key="3">
    <source>
        <dbReference type="ARBA" id="ARBA00022741"/>
    </source>
</evidence>
<organism evidence="6 7">
    <name type="scientific">Robertmurraya siralis</name>
    <dbReference type="NCBI Taxonomy" id="77777"/>
    <lineage>
        <taxon>Bacteria</taxon>
        <taxon>Bacillati</taxon>
        <taxon>Bacillota</taxon>
        <taxon>Bacilli</taxon>
        <taxon>Bacillales</taxon>
        <taxon>Bacillaceae</taxon>
        <taxon>Robertmurraya</taxon>
    </lineage>
</organism>
<evidence type="ECO:0000256" key="2">
    <source>
        <dbReference type="ARBA" id="ARBA00022448"/>
    </source>
</evidence>
<keyword evidence="4 6" id="KW-0067">ATP-binding</keyword>
<feature type="domain" description="ABC transporter" evidence="5">
    <location>
        <begin position="38"/>
        <end position="256"/>
    </location>
</feature>
<dbReference type="Proteomes" id="UP000682111">
    <property type="component" value="Unassembled WGS sequence"/>
</dbReference>
<dbReference type="Pfam" id="PF00005">
    <property type="entry name" value="ABC_tran"/>
    <property type="match status" value="1"/>
</dbReference>
<comment type="similarity">
    <text evidence="1">Belongs to the ABC transporter superfamily.</text>
</comment>
<protein>
    <submittedName>
        <fullName evidence="6">ABC transporter ATP-binding protein</fullName>
    </submittedName>
</protein>
<sequence length="305" mass="34234">MLLKIEDEQIGGNDKLLNSNPIQSGKIKEKQRFYMDIFKARKVSKEIAGVKVLQDISLCVSQGETIAIKGTNGSGKSSLIKLIGGIYEPSYGNIERAEMNIGYVPEHFPENIRFSINDYLHLIAKISGKLEQKINKKIESYVDVFAIGEFLQTPLRKCSKGTKQKVGIIQALLKEPDLILLDEPLTGLDQTTQSKVIKLLQAFANNTTIILTTHEQVLISELAPRIIEVDKGKIISDSFVEIKEKLNIIKAKVPQNSILQELTFIDQKLIEENTVEVKVPFTESDKVLKILLEQGCSIIELKEMR</sequence>
<reference evidence="6" key="1">
    <citation type="submission" date="2021-03" db="EMBL/GenBank/DDBJ databases">
        <title>Antimicrobial resistance genes in bacteria isolated from Japanese honey, and their potential for conferring macrolide and lincosamide resistance in the American foulbrood pathogen Paenibacillus larvae.</title>
        <authorList>
            <person name="Okamoto M."/>
            <person name="Kumagai M."/>
            <person name="Kanamori H."/>
            <person name="Takamatsu D."/>
        </authorList>
    </citation>
    <scope>NUCLEOTIDE SEQUENCE</scope>
    <source>
        <strain evidence="6">J27TS8</strain>
    </source>
</reference>
<dbReference type="SMART" id="SM00382">
    <property type="entry name" value="AAA"/>
    <property type="match status" value="1"/>
</dbReference>
<gene>
    <name evidence="6" type="ORF">J27TS8_18370</name>
</gene>
<dbReference type="CDD" id="cd03230">
    <property type="entry name" value="ABC_DR_subfamily_A"/>
    <property type="match status" value="1"/>
</dbReference>
<name>A0A919WHI1_9BACI</name>
<dbReference type="GO" id="GO:0005524">
    <property type="term" value="F:ATP binding"/>
    <property type="evidence" value="ECO:0007669"/>
    <property type="project" value="UniProtKB-KW"/>
</dbReference>
<comment type="caution">
    <text evidence="6">The sequence shown here is derived from an EMBL/GenBank/DDBJ whole genome shotgun (WGS) entry which is preliminary data.</text>
</comment>
<evidence type="ECO:0000313" key="7">
    <source>
        <dbReference type="Proteomes" id="UP000682111"/>
    </source>
</evidence>
<dbReference type="SUPFAM" id="SSF52540">
    <property type="entry name" value="P-loop containing nucleoside triphosphate hydrolases"/>
    <property type="match status" value="1"/>
</dbReference>
<dbReference type="AlphaFoldDB" id="A0A919WHI1"/>
<evidence type="ECO:0000256" key="4">
    <source>
        <dbReference type="ARBA" id="ARBA00022840"/>
    </source>
</evidence>
<evidence type="ECO:0000313" key="6">
    <source>
        <dbReference type="EMBL" id="GIN61844.1"/>
    </source>
</evidence>
<dbReference type="InterPro" id="IPR050763">
    <property type="entry name" value="ABC_transporter_ATP-binding"/>
</dbReference>
<dbReference type="InterPro" id="IPR003439">
    <property type="entry name" value="ABC_transporter-like_ATP-bd"/>
</dbReference>